<proteinExistence type="predicted"/>
<organism evidence="1">
    <name type="scientific">marine sediment metagenome</name>
    <dbReference type="NCBI Taxonomy" id="412755"/>
    <lineage>
        <taxon>unclassified sequences</taxon>
        <taxon>metagenomes</taxon>
        <taxon>ecological metagenomes</taxon>
    </lineage>
</organism>
<protein>
    <submittedName>
        <fullName evidence="1">Uncharacterized protein</fullName>
    </submittedName>
</protein>
<dbReference type="AlphaFoldDB" id="A0A0F8ZEX3"/>
<dbReference type="EMBL" id="LAZR01060754">
    <property type="protein sequence ID" value="KKK65029.1"/>
    <property type="molecule type" value="Genomic_DNA"/>
</dbReference>
<sequence length="59" mass="6896">MVIRTAIVNMSSNWANTASDIIGNSDAYTPIWTDWKLAETNLEWLDRRILEIRDSWKGR</sequence>
<name>A0A0F8ZEX3_9ZZZZ</name>
<evidence type="ECO:0000313" key="1">
    <source>
        <dbReference type="EMBL" id="KKK65029.1"/>
    </source>
</evidence>
<comment type="caution">
    <text evidence="1">The sequence shown here is derived from an EMBL/GenBank/DDBJ whole genome shotgun (WGS) entry which is preliminary data.</text>
</comment>
<gene>
    <name evidence="1" type="ORF">LCGC14_2978270</name>
</gene>
<reference evidence="1" key="1">
    <citation type="journal article" date="2015" name="Nature">
        <title>Complex archaea that bridge the gap between prokaryotes and eukaryotes.</title>
        <authorList>
            <person name="Spang A."/>
            <person name="Saw J.H."/>
            <person name="Jorgensen S.L."/>
            <person name="Zaremba-Niedzwiedzka K."/>
            <person name="Martijn J."/>
            <person name="Lind A.E."/>
            <person name="van Eijk R."/>
            <person name="Schleper C."/>
            <person name="Guy L."/>
            <person name="Ettema T.J."/>
        </authorList>
    </citation>
    <scope>NUCLEOTIDE SEQUENCE</scope>
</reference>
<accession>A0A0F8ZEX3</accession>